<evidence type="ECO:0000256" key="1">
    <source>
        <dbReference type="ARBA" id="ARBA00005564"/>
    </source>
</evidence>
<evidence type="ECO:0000313" key="3">
    <source>
        <dbReference type="Proteomes" id="UP000198815"/>
    </source>
</evidence>
<dbReference type="SUPFAM" id="SSF51004">
    <property type="entry name" value="C-terminal (heme d1) domain of cytochrome cd1-nitrite reductase"/>
    <property type="match status" value="1"/>
</dbReference>
<dbReference type="GO" id="GO:0005829">
    <property type="term" value="C:cytosol"/>
    <property type="evidence" value="ECO:0007669"/>
    <property type="project" value="TreeGrafter"/>
</dbReference>
<dbReference type="Proteomes" id="UP000198815">
    <property type="component" value="Unassembled WGS sequence"/>
</dbReference>
<dbReference type="Gene3D" id="2.130.10.10">
    <property type="entry name" value="YVTN repeat-like/Quinoprotein amine dehydrogenase"/>
    <property type="match status" value="1"/>
</dbReference>
<proteinExistence type="inferred from homology"/>
<dbReference type="Pfam" id="PF10282">
    <property type="entry name" value="Lactonase"/>
    <property type="match status" value="1"/>
</dbReference>
<dbReference type="PANTHER" id="PTHR30344:SF1">
    <property type="entry name" value="6-PHOSPHOGLUCONOLACTONASE"/>
    <property type="match status" value="1"/>
</dbReference>
<dbReference type="OrthoDB" id="3725564at2"/>
<dbReference type="STRING" id="64702.SAMN05443377_11714"/>
<reference evidence="2 3" key="1">
    <citation type="submission" date="2016-10" db="EMBL/GenBank/DDBJ databases">
        <authorList>
            <person name="de Groot N.N."/>
        </authorList>
    </citation>
    <scope>NUCLEOTIDE SEQUENCE [LARGE SCALE GENOMIC DNA]</scope>
    <source>
        <strain evidence="2 3">DSM 16859</strain>
    </source>
</reference>
<dbReference type="InterPro" id="IPR015943">
    <property type="entry name" value="WD40/YVTN_repeat-like_dom_sf"/>
</dbReference>
<name>A0A1H9SY77_9ACTN</name>
<evidence type="ECO:0000313" key="2">
    <source>
        <dbReference type="EMBL" id="SER89895.1"/>
    </source>
</evidence>
<gene>
    <name evidence="2" type="ORF">SAMN05443377_11714</name>
</gene>
<organism evidence="2 3">
    <name type="scientific">Propionibacterium cyclohexanicum</name>
    <dbReference type="NCBI Taxonomy" id="64702"/>
    <lineage>
        <taxon>Bacteria</taxon>
        <taxon>Bacillati</taxon>
        <taxon>Actinomycetota</taxon>
        <taxon>Actinomycetes</taxon>
        <taxon>Propionibacteriales</taxon>
        <taxon>Propionibacteriaceae</taxon>
        <taxon>Propionibacterium</taxon>
    </lineage>
</organism>
<comment type="similarity">
    <text evidence="1">Belongs to the cycloisomerase 2 family.</text>
</comment>
<dbReference type="AlphaFoldDB" id="A0A1H9SY77"/>
<dbReference type="InterPro" id="IPR019405">
    <property type="entry name" value="Lactonase_7-beta_prop"/>
</dbReference>
<dbReference type="EMBL" id="FOGZ01000017">
    <property type="protein sequence ID" value="SER89895.1"/>
    <property type="molecule type" value="Genomic_DNA"/>
</dbReference>
<dbReference type="InterPro" id="IPR050282">
    <property type="entry name" value="Cycloisomerase_2"/>
</dbReference>
<accession>A0A1H9SY77</accession>
<dbReference type="PANTHER" id="PTHR30344">
    <property type="entry name" value="6-PHOSPHOGLUCONOLACTONASE-RELATED"/>
    <property type="match status" value="1"/>
</dbReference>
<protein>
    <submittedName>
        <fullName evidence="2">6-phosphogluconolactonase</fullName>
    </submittedName>
</protein>
<dbReference type="InterPro" id="IPR011048">
    <property type="entry name" value="Haem_d1_sf"/>
</dbReference>
<dbReference type="GO" id="GO:0017057">
    <property type="term" value="F:6-phosphogluconolactonase activity"/>
    <property type="evidence" value="ECO:0007669"/>
    <property type="project" value="TreeGrafter"/>
</dbReference>
<keyword evidence="3" id="KW-1185">Reference proteome</keyword>
<sequence length="349" mass="37686">MAEHFCCIAGRQAGVVSVVRFDDRAESAEIVHQLAVGAKPMPLIRGAGPRRLIVAAGTDPVQLITVEIDEHGKLDIVAEVPAPFAPTSMALSPDRRMLAAVCYHSSELAWVPLGAGGEIEADSWQVRPSGRQPHCIVFAPDGRFAYRSELGEDRVVGMRVDSRGLVDEEALGVQFPQTAGPRHILVEPGGEHVYVIEELGGQVVQLNRDVHDGRLGIVGQVNYYEDSEHLRPGVYVPPQRKPTDDEQRNRLWGADIVLGPGAHWLVASERRASTLTLWALEADGGFGARLDHVVTEKQPRAIGLVGPRHVVAGAEKGDSARFYRVGTALEPVAQLSGLGGPSWFQTVPA</sequence>
<dbReference type="RefSeq" id="WP_091970118.1">
    <property type="nucleotide sequence ID" value="NZ_FOGZ01000017.1"/>
</dbReference>